<dbReference type="eggNOG" id="KOG3933">
    <property type="taxonomic scope" value="Eukaryota"/>
</dbReference>
<dbReference type="GO" id="GO:0032543">
    <property type="term" value="P:mitochondrial translation"/>
    <property type="evidence" value="ECO:0007669"/>
    <property type="project" value="InterPro"/>
</dbReference>
<gene>
    <name evidence="1" type="ORF">DAPPUDRAFT_49266</name>
</gene>
<keyword evidence="2" id="KW-1185">Reference proteome</keyword>
<protein>
    <submittedName>
        <fullName evidence="1">Uncharacterized protein</fullName>
    </submittedName>
</protein>
<sequence length="104" mass="12133">PPGKFANAELMKIPNFLHLTQPTIERQSQALKKFCTEWPKEFDTNKRIENHLPSTITTSDYLNSSPSLRDARARIVTLQVWKEGKKRAFHFLIQVTLFLSFIFL</sequence>
<dbReference type="AlphaFoldDB" id="E9GEK9"/>
<dbReference type="PANTHER" id="PTHR13490:SF0">
    <property type="entry name" value="SMALL RIBOSOMAL SUBUNIT PROTEIN MS35"/>
    <property type="match status" value="1"/>
</dbReference>
<dbReference type="GO" id="GO:0005763">
    <property type="term" value="C:mitochondrial small ribosomal subunit"/>
    <property type="evidence" value="ECO:0000318"/>
    <property type="project" value="GO_Central"/>
</dbReference>
<dbReference type="HOGENOM" id="CLU_2256715_0_0_1"/>
<dbReference type="Proteomes" id="UP000000305">
    <property type="component" value="Unassembled WGS sequence"/>
</dbReference>
<dbReference type="STRING" id="6669.E9GEK9"/>
<proteinExistence type="predicted"/>
<feature type="non-terminal residue" evidence="1">
    <location>
        <position position="1"/>
    </location>
</feature>
<dbReference type="InParanoid" id="E9GEK9"/>
<dbReference type="InterPro" id="IPR039848">
    <property type="entry name" value="Ribosomal_mS35_mt"/>
</dbReference>
<accession>E9GEK9</accession>
<reference evidence="1 2" key="1">
    <citation type="journal article" date="2011" name="Science">
        <title>The ecoresponsive genome of Daphnia pulex.</title>
        <authorList>
            <person name="Colbourne J.K."/>
            <person name="Pfrender M.E."/>
            <person name="Gilbert D."/>
            <person name="Thomas W.K."/>
            <person name="Tucker A."/>
            <person name="Oakley T.H."/>
            <person name="Tokishita S."/>
            <person name="Aerts A."/>
            <person name="Arnold G.J."/>
            <person name="Basu M.K."/>
            <person name="Bauer D.J."/>
            <person name="Caceres C.E."/>
            <person name="Carmel L."/>
            <person name="Casola C."/>
            <person name="Choi J.H."/>
            <person name="Detter J.C."/>
            <person name="Dong Q."/>
            <person name="Dusheyko S."/>
            <person name="Eads B.D."/>
            <person name="Frohlich T."/>
            <person name="Geiler-Samerotte K.A."/>
            <person name="Gerlach D."/>
            <person name="Hatcher P."/>
            <person name="Jogdeo S."/>
            <person name="Krijgsveld J."/>
            <person name="Kriventseva E.V."/>
            <person name="Kultz D."/>
            <person name="Laforsch C."/>
            <person name="Lindquist E."/>
            <person name="Lopez J."/>
            <person name="Manak J.R."/>
            <person name="Muller J."/>
            <person name="Pangilinan J."/>
            <person name="Patwardhan R.P."/>
            <person name="Pitluck S."/>
            <person name="Pritham E.J."/>
            <person name="Rechtsteiner A."/>
            <person name="Rho M."/>
            <person name="Rogozin I.B."/>
            <person name="Sakarya O."/>
            <person name="Salamov A."/>
            <person name="Schaack S."/>
            <person name="Shapiro H."/>
            <person name="Shiga Y."/>
            <person name="Skalitzky C."/>
            <person name="Smith Z."/>
            <person name="Souvorov A."/>
            <person name="Sung W."/>
            <person name="Tang Z."/>
            <person name="Tsuchiya D."/>
            <person name="Tu H."/>
            <person name="Vos H."/>
            <person name="Wang M."/>
            <person name="Wolf Y.I."/>
            <person name="Yamagata H."/>
            <person name="Yamada T."/>
            <person name="Ye Y."/>
            <person name="Shaw J.R."/>
            <person name="Andrews J."/>
            <person name="Crease T.J."/>
            <person name="Tang H."/>
            <person name="Lucas S.M."/>
            <person name="Robertson H.M."/>
            <person name="Bork P."/>
            <person name="Koonin E.V."/>
            <person name="Zdobnov E.M."/>
            <person name="Grigoriev I.V."/>
            <person name="Lynch M."/>
            <person name="Boore J.L."/>
        </authorList>
    </citation>
    <scope>NUCLEOTIDE SEQUENCE [LARGE SCALE GENOMIC DNA]</scope>
</reference>
<dbReference type="GO" id="GO:0003735">
    <property type="term" value="F:structural constituent of ribosome"/>
    <property type="evidence" value="ECO:0000318"/>
    <property type="project" value="GO_Central"/>
</dbReference>
<evidence type="ECO:0000313" key="2">
    <source>
        <dbReference type="Proteomes" id="UP000000305"/>
    </source>
</evidence>
<organism evidence="1 2">
    <name type="scientific">Daphnia pulex</name>
    <name type="common">Water flea</name>
    <dbReference type="NCBI Taxonomy" id="6669"/>
    <lineage>
        <taxon>Eukaryota</taxon>
        <taxon>Metazoa</taxon>
        <taxon>Ecdysozoa</taxon>
        <taxon>Arthropoda</taxon>
        <taxon>Crustacea</taxon>
        <taxon>Branchiopoda</taxon>
        <taxon>Diplostraca</taxon>
        <taxon>Cladocera</taxon>
        <taxon>Anomopoda</taxon>
        <taxon>Daphniidae</taxon>
        <taxon>Daphnia</taxon>
    </lineage>
</organism>
<dbReference type="PhylomeDB" id="E9GEK9"/>
<dbReference type="EMBL" id="GL732540">
    <property type="protein sequence ID" value="EFX82284.1"/>
    <property type="molecule type" value="Genomic_DNA"/>
</dbReference>
<dbReference type="OrthoDB" id="283424at2759"/>
<name>E9GEK9_DAPPU</name>
<dbReference type="KEGG" id="dpx:DAPPUDRAFT_49266"/>
<dbReference type="PANTHER" id="PTHR13490">
    <property type="entry name" value="MITOCHONDRIAL 28S RIBOSOMAL PROTEIN S28"/>
    <property type="match status" value="1"/>
</dbReference>
<evidence type="ECO:0000313" key="1">
    <source>
        <dbReference type="EMBL" id="EFX82284.1"/>
    </source>
</evidence>